<keyword evidence="6 12" id="KW-0812">Transmembrane</keyword>
<feature type="domain" description="Histidine kinase" evidence="13">
    <location>
        <begin position="244"/>
        <end position="451"/>
    </location>
</feature>
<dbReference type="InterPro" id="IPR003594">
    <property type="entry name" value="HATPase_dom"/>
</dbReference>
<dbReference type="Pfam" id="PF02518">
    <property type="entry name" value="HATPase_c"/>
    <property type="match status" value="1"/>
</dbReference>
<feature type="domain" description="HAMP" evidence="14">
    <location>
        <begin position="181"/>
        <end position="236"/>
    </location>
</feature>
<dbReference type="Gene3D" id="1.10.287.130">
    <property type="match status" value="1"/>
</dbReference>
<dbReference type="Gene3D" id="6.10.340.10">
    <property type="match status" value="1"/>
</dbReference>
<keyword evidence="4" id="KW-0597">Phosphoprotein</keyword>
<evidence type="ECO:0000256" key="3">
    <source>
        <dbReference type="ARBA" id="ARBA00012438"/>
    </source>
</evidence>
<keyword evidence="8 12" id="KW-1133">Transmembrane helix</keyword>
<dbReference type="EMBL" id="AP014680">
    <property type="protein sequence ID" value="BAP86286.1"/>
    <property type="molecule type" value="Genomic_DNA"/>
</dbReference>
<dbReference type="SUPFAM" id="SSF47384">
    <property type="entry name" value="Homodimeric domain of signal transducing histidine kinase"/>
    <property type="match status" value="1"/>
</dbReference>
<dbReference type="EC" id="2.7.13.3" evidence="3"/>
<evidence type="ECO:0000256" key="9">
    <source>
        <dbReference type="ARBA" id="ARBA00023012"/>
    </source>
</evidence>
<dbReference type="Gene3D" id="3.30.565.10">
    <property type="entry name" value="Histidine kinase-like ATPase, C-terminal domain"/>
    <property type="match status" value="1"/>
</dbReference>
<keyword evidence="10 12" id="KW-0472">Membrane</keyword>
<gene>
    <name evidence="15" type="ORF">LOOC260_117800</name>
</gene>
<evidence type="ECO:0000256" key="4">
    <source>
        <dbReference type="ARBA" id="ARBA00022553"/>
    </source>
</evidence>
<organism evidence="15 16">
    <name type="scientific">Paucilactobacillus hokkaidonensis JCM 18461</name>
    <dbReference type="NCBI Taxonomy" id="1291742"/>
    <lineage>
        <taxon>Bacteria</taxon>
        <taxon>Bacillati</taxon>
        <taxon>Bacillota</taxon>
        <taxon>Bacilli</taxon>
        <taxon>Lactobacillales</taxon>
        <taxon>Lactobacillaceae</taxon>
        <taxon>Paucilactobacillus</taxon>
    </lineage>
</organism>
<evidence type="ECO:0000313" key="16">
    <source>
        <dbReference type="Proteomes" id="UP000031620"/>
    </source>
</evidence>
<evidence type="ECO:0000256" key="12">
    <source>
        <dbReference type="SAM" id="Phobius"/>
    </source>
</evidence>
<dbReference type="STRING" id="1291742.LOOC260_117800"/>
<dbReference type="PROSITE" id="PS50109">
    <property type="entry name" value="HIS_KIN"/>
    <property type="match status" value="1"/>
</dbReference>
<evidence type="ECO:0000256" key="6">
    <source>
        <dbReference type="ARBA" id="ARBA00022692"/>
    </source>
</evidence>
<feature type="region of interest" description="Disordered" evidence="11">
    <location>
        <begin position="194"/>
        <end position="215"/>
    </location>
</feature>
<sequence length="451" mass="51017">MKLKFKSKQNSASIMLRSFILMITVIILISSIATVLAVGHQLLESSRSNSTRIIRSLKKSDIDGNDDWKNWRINNTLDTSTSYVHVNNMRADASIKNYYSPGTKKLLGIEPQTIPLIKNLYYRKGIGFLYYGTGHARGINYQLWTNLNSQLETLERVILVSIIILILTLLISPLYIRTIADRLTNSLTKLTQSAESISSKPNQQSSQLPVPNRPTEVTNLATRFNRLIERLYQQSKKEKLFVSNAAHELRTPIATIRSHAQLIQRRGAEHPEIISKSINYINDESHQMQSLVDELLTLSRADQTVLSLTKYNLSQSMTQIVNKMTPLLQQKLITEIPVNIQVSAHKESIEHIIINLLTNAGKYSDADKQIKLILKETSAEVVIQVIDQGRGINEQDKQHIFERFYRNSEIRGSIPGTGLGLAIAKQLADLNHVQLTVTDNHPQGTIFTIKF</sequence>
<dbReference type="InterPro" id="IPR050428">
    <property type="entry name" value="TCS_sensor_his_kinase"/>
</dbReference>
<dbReference type="SMART" id="SM00387">
    <property type="entry name" value="HATPase_c"/>
    <property type="match status" value="1"/>
</dbReference>
<keyword evidence="9" id="KW-0902">Two-component regulatory system</keyword>
<dbReference type="Proteomes" id="UP000031620">
    <property type="component" value="Chromosome"/>
</dbReference>
<dbReference type="CDD" id="cd00075">
    <property type="entry name" value="HATPase"/>
    <property type="match status" value="1"/>
</dbReference>
<dbReference type="GO" id="GO:0005886">
    <property type="term" value="C:plasma membrane"/>
    <property type="evidence" value="ECO:0007669"/>
    <property type="project" value="TreeGrafter"/>
</dbReference>
<dbReference type="GO" id="GO:0000155">
    <property type="term" value="F:phosphorelay sensor kinase activity"/>
    <property type="evidence" value="ECO:0007669"/>
    <property type="project" value="InterPro"/>
</dbReference>
<dbReference type="HOGENOM" id="CLU_000445_89_6_9"/>
<dbReference type="PRINTS" id="PR00344">
    <property type="entry name" value="BCTRLSENSOR"/>
</dbReference>
<dbReference type="RefSeq" id="WP_041094344.1">
    <property type="nucleotide sequence ID" value="NZ_AP014680.1"/>
</dbReference>
<evidence type="ECO:0000256" key="5">
    <source>
        <dbReference type="ARBA" id="ARBA00022679"/>
    </source>
</evidence>
<dbReference type="Pfam" id="PF00672">
    <property type="entry name" value="HAMP"/>
    <property type="match status" value="1"/>
</dbReference>
<dbReference type="InterPro" id="IPR036890">
    <property type="entry name" value="HATPase_C_sf"/>
</dbReference>
<dbReference type="PANTHER" id="PTHR45436:SF5">
    <property type="entry name" value="SENSOR HISTIDINE KINASE TRCS"/>
    <property type="match status" value="1"/>
</dbReference>
<protein>
    <recommendedName>
        <fullName evidence="3">histidine kinase</fullName>
        <ecNumber evidence="3">2.7.13.3</ecNumber>
    </recommendedName>
</protein>
<evidence type="ECO:0000256" key="8">
    <source>
        <dbReference type="ARBA" id="ARBA00022989"/>
    </source>
</evidence>
<evidence type="ECO:0000256" key="1">
    <source>
        <dbReference type="ARBA" id="ARBA00000085"/>
    </source>
</evidence>
<keyword evidence="7 15" id="KW-0418">Kinase</keyword>
<dbReference type="PANTHER" id="PTHR45436">
    <property type="entry name" value="SENSOR HISTIDINE KINASE YKOH"/>
    <property type="match status" value="1"/>
</dbReference>
<comment type="subcellular location">
    <subcellularLocation>
        <location evidence="2">Membrane</location>
    </subcellularLocation>
</comment>
<feature type="transmembrane region" description="Helical" evidence="12">
    <location>
        <begin position="157"/>
        <end position="176"/>
    </location>
</feature>
<evidence type="ECO:0000256" key="11">
    <source>
        <dbReference type="SAM" id="MobiDB-lite"/>
    </source>
</evidence>
<dbReference type="SMART" id="SM00388">
    <property type="entry name" value="HisKA"/>
    <property type="match status" value="1"/>
</dbReference>
<evidence type="ECO:0000256" key="7">
    <source>
        <dbReference type="ARBA" id="ARBA00022777"/>
    </source>
</evidence>
<dbReference type="PROSITE" id="PS50885">
    <property type="entry name" value="HAMP"/>
    <property type="match status" value="1"/>
</dbReference>
<evidence type="ECO:0000256" key="2">
    <source>
        <dbReference type="ARBA" id="ARBA00004370"/>
    </source>
</evidence>
<dbReference type="SUPFAM" id="SSF55874">
    <property type="entry name" value="ATPase domain of HSP90 chaperone/DNA topoisomerase II/histidine kinase"/>
    <property type="match status" value="1"/>
</dbReference>
<name>A0A0A1H0Q7_9LACO</name>
<evidence type="ECO:0000313" key="15">
    <source>
        <dbReference type="EMBL" id="BAP86286.1"/>
    </source>
</evidence>
<dbReference type="CDD" id="cd00082">
    <property type="entry name" value="HisKA"/>
    <property type="match status" value="1"/>
</dbReference>
<dbReference type="AlphaFoldDB" id="A0A0A1H0Q7"/>
<dbReference type="InterPro" id="IPR005467">
    <property type="entry name" value="His_kinase_dom"/>
</dbReference>
<dbReference type="InterPro" id="IPR036097">
    <property type="entry name" value="HisK_dim/P_sf"/>
</dbReference>
<keyword evidence="5" id="KW-0808">Transferase</keyword>
<comment type="catalytic activity">
    <reaction evidence="1">
        <text>ATP + protein L-histidine = ADP + protein N-phospho-L-histidine.</text>
        <dbReference type="EC" id="2.7.13.3"/>
    </reaction>
</comment>
<dbReference type="InterPro" id="IPR003660">
    <property type="entry name" value="HAMP_dom"/>
</dbReference>
<dbReference type="InterPro" id="IPR003661">
    <property type="entry name" value="HisK_dim/P_dom"/>
</dbReference>
<evidence type="ECO:0000256" key="10">
    <source>
        <dbReference type="ARBA" id="ARBA00023136"/>
    </source>
</evidence>
<proteinExistence type="predicted"/>
<dbReference type="Pfam" id="PF00512">
    <property type="entry name" value="HisKA"/>
    <property type="match status" value="1"/>
</dbReference>
<dbReference type="FunFam" id="1.10.287.130:FF:000001">
    <property type="entry name" value="Two-component sensor histidine kinase"/>
    <property type="match status" value="1"/>
</dbReference>
<dbReference type="KEGG" id="lho:LOOC260_117800"/>
<evidence type="ECO:0000259" key="14">
    <source>
        <dbReference type="PROSITE" id="PS50885"/>
    </source>
</evidence>
<evidence type="ECO:0000259" key="13">
    <source>
        <dbReference type="PROSITE" id="PS50109"/>
    </source>
</evidence>
<reference evidence="15 16" key="1">
    <citation type="submission" date="2014-11" db="EMBL/GenBank/DDBJ databases">
        <title>Complete genome sequence and analysis of Lactobacillus hokkaidonensis LOOC260T.</title>
        <authorList>
            <person name="Tanizawa Y."/>
            <person name="Tohno M."/>
            <person name="Kaminuma E."/>
            <person name="Nakamura Y."/>
            <person name="Arita M."/>
        </authorList>
    </citation>
    <scope>NUCLEOTIDE SEQUENCE [LARGE SCALE GENOMIC DNA]</scope>
    <source>
        <strain evidence="15 16">LOOC260</strain>
    </source>
</reference>
<accession>A0A0A1H0Q7</accession>
<dbReference type="InterPro" id="IPR004358">
    <property type="entry name" value="Sig_transdc_His_kin-like_C"/>
</dbReference>